<keyword evidence="2" id="KW-1185">Reference proteome</keyword>
<dbReference type="Proteomes" id="UP000198415">
    <property type="component" value="Unassembled WGS sequence"/>
</dbReference>
<protein>
    <submittedName>
        <fullName evidence="1">Uncharacterized protein</fullName>
    </submittedName>
</protein>
<proteinExistence type="predicted"/>
<accession>A0A239CR36</accession>
<gene>
    <name evidence="1" type="ORF">SAMN06264365_11215</name>
</gene>
<dbReference type="RefSeq" id="WP_089296119.1">
    <property type="nucleotide sequence ID" value="NZ_BOMU01000065.1"/>
</dbReference>
<dbReference type="AlphaFoldDB" id="A0A239CR36"/>
<organism evidence="1 2">
    <name type="scientific">Actinoplanes regularis</name>
    <dbReference type="NCBI Taxonomy" id="52697"/>
    <lineage>
        <taxon>Bacteria</taxon>
        <taxon>Bacillati</taxon>
        <taxon>Actinomycetota</taxon>
        <taxon>Actinomycetes</taxon>
        <taxon>Micromonosporales</taxon>
        <taxon>Micromonosporaceae</taxon>
        <taxon>Actinoplanes</taxon>
    </lineage>
</organism>
<dbReference type="EMBL" id="FZNR01000012">
    <property type="protein sequence ID" value="SNS21863.1"/>
    <property type="molecule type" value="Genomic_DNA"/>
</dbReference>
<evidence type="ECO:0000313" key="2">
    <source>
        <dbReference type="Proteomes" id="UP000198415"/>
    </source>
</evidence>
<sequence length="65" mass="6538">MKTLWELRSNGAVVRATLLAAACTGAIVSGHPPAVPYAVAAYAVANAYAQARAATRASAPAGRRG</sequence>
<name>A0A239CR36_9ACTN</name>
<reference evidence="1 2" key="1">
    <citation type="submission" date="2017-06" db="EMBL/GenBank/DDBJ databases">
        <authorList>
            <person name="Kim H.J."/>
            <person name="Triplett B.A."/>
        </authorList>
    </citation>
    <scope>NUCLEOTIDE SEQUENCE [LARGE SCALE GENOMIC DNA]</scope>
    <source>
        <strain evidence="1 2">DSM 43151</strain>
    </source>
</reference>
<evidence type="ECO:0000313" key="1">
    <source>
        <dbReference type="EMBL" id="SNS21863.1"/>
    </source>
</evidence>